<organism evidence="1">
    <name type="scientific">Trepomonas sp. PC1</name>
    <dbReference type="NCBI Taxonomy" id="1076344"/>
    <lineage>
        <taxon>Eukaryota</taxon>
        <taxon>Metamonada</taxon>
        <taxon>Diplomonadida</taxon>
        <taxon>Hexamitidae</taxon>
        <taxon>Hexamitinae</taxon>
        <taxon>Trepomonas</taxon>
    </lineage>
</organism>
<gene>
    <name evidence="1" type="ORF">TPC1_31224</name>
</gene>
<dbReference type="AlphaFoldDB" id="A0A146K0V0"/>
<name>A0A146K0V0_9EUKA</name>
<feature type="non-terminal residue" evidence="1">
    <location>
        <position position="1"/>
    </location>
</feature>
<proteinExistence type="predicted"/>
<protein>
    <submittedName>
        <fullName evidence="1">Uncharacterized protein</fullName>
    </submittedName>
</protein>
<reference evidence="1" key="1">
    <citation type="submission" date="2015-07" db="EMBL/GenBank/DDBJ databases">
        <title>Adaptation to a free-living lifestyle via gene acquisitions in the diplomonad Trepomonas sp. PC1.</title>
        <authorList>
            <person name="Xu F."/>
            <person name="Jerlstrom-Hultqvist J."/>
            <person name="Kolisko M."/>
            <person name="Simpson A.G.B."/>
            <person name="Roger A.J."/>
            <person name="Svard S.G."/>
            <person name="Andersson J.O."/>
        </authorList>
    </citation>
    <scope>NUCLEOTIDE SEQUENCE</scope>
    <source>
        <strain evidence="1">PC1</strain>
    </source>
</reference>
<dbReference type="EMBL" id="GDID01007325">
    <property type="protein sequence ID" value="JAP89281.1"/>
    <property type="molecule type" value="Transcribed_RNA"/>
</dbReference>
<sequence>QQTNQVNSCIFMQFTPNMQQPLILLEQTDNNVINSYFLPKGPWMISGNGVLFHIKGRTKTILHDFNIQVCGDAFYVDGQILVHQKNTNQLMSVDITDFSISQFHDITLSSYYGDYQKFYVHQNVVFFSNQQNTLSSYNIQTEQLKLFDYPYCWFVFGYLDRLCIGHWTDTWCISAVQVAPKALDLKFTIQSGAYVDFSSNQLGFNRVSDELFDFAEDDEKAIEINFNQFQKVYHHAAGSTFFWFKGPRIAQYIKHQQKLRQSDHYLNIEHRNAFQQETDHMSEPGAIYVPITDTVKDDGFKIEKTSMAEQVTKLLHKSCEDQEKLGFISQHLEEVDFRDYENESLKLKCGIVKLLAEQPKALGLCKSVVFIEAVMRYKQKAE</sequence>
<accession>A0A146K0V0</accession>
<evidence type="ECO:0000313" key="1">
    <source>
        <dbReference type="EMBL" id="JAP89281.1"/>
    </source>
</evidence>